<dbReference type="AlphaFoldDB" id="A0A0V1MMP2"/>
<organism evidence="1 2">
    <name type="scientific">Trichinella papuae</name>
    <dbReference type="NCBI Taxonomy" id="268474"/>
    <lineage>
        <taxon>Eukaryota</taxon>
        <taxon>Metazoa</taxon>
        <taxon>Ecdysozoa</taxon>
        <taxon>Nematoda</taxon>
        <taxon>Enoplea</taxon>
        <taxon>Dorylaimia</taxon>
        <taxon>Trichinellida</taxon>
        <taxon>Trichinellidae</taxon>
        <taxon>Trichinella</taxon>
    </lineage>
</organism>
<sequence length="87" mass="9692">MVVHSKKVASINAAHRLFTYMTSGPCLVEGFRLMILKTLTSTTKLLTNQFCQMSGLKLGISSKPQLQQPGKAKQATFIVIRMCNYLK</sequence>
<reference evidence="1 2" key="1">
    <citation type="submission" date="2015-01" db="EMBL/GenBank/DDBJ databases">
        <title>Evolution of Trichinella species and genotypes.</title>
        <authorList>
            <person name="Korhonen P.K."/>
            <person name="Edoardo P."/>
            <person name="Giuseppe L.R."/>
            <person name="Gasser R.B."/>
        </authorList>
    </citation>
    <scope>NUCLEOTIDE SEQUENCE [LARGE SCALE GENOMIC DNA]</scope>
    <source>
        <strain evidence="1">ISS1980</strain>
    </source>
</reference>
<gene>
    <name evidence="1" type="ORF">T10_7365</name>
</gene>
<evidence type="ECO:0000313" key="1">
    <source>
        <dbReference type="EMBL" id="KRZ72558.1"/>
    </source>
</evidence>
<dbReference type="EMBL" id="JYDO01000077">
    <property type="protein sequence ID" value="KRZ72558.1"/>
    <property type="molecule type" value="Genomic_DNA"/>
</dbReference>
<accession>A0A0V1MMP2</accession>
<keyword evidence="2" id="KW-1185">Reference proteome</keyword>
<name>A0A0V1MMP2_9BILA</name>
<protein>
    <submittedName>
        <fullName evidence="1">Uncharacterized protein</fullName>
    </submittedName>
</protein>
<dbReference type="Proteomes" id="UP000054843">
    <property type="component" value="Unassembled WGS sequence"/>
</dbReference>
<comment type="caution">
    <text evidence="1">The sequence shown here is derived from an EMBL/GenBank/DDBJ whole genome shotgun (WGS) entry which is preliminary data.</text>
</comment>
<proteinExistence type="predicted"/>
<evidence type="ECO:0000313" key="2">
    <source>
        <dbReference type="Proteomes" id="UP000054843"/>
    </source>
</evidence>